<dbReference type="EMBL" id="CM011696">
    <property type="protein sequence ID" value="TMS02511.1"/>
    <property type="molecule type" value="Genomic_DNA"/>
</dbReference>
<keyword evidence="2" id="KW-1185">Reference proteome</keyword>
<dbReference type="Proteomes" id="UP000793456">
    <property type="component" value="Chromosome XXIII"/>
</dbReference>
<gene>
    <name evidence="1" type="ORF">E3U43_020491</name>
</gene>
<comment type="caution">
    <text evidence="1">The sequence shown here is derived from an EMBL/GenBank/DDBJ whole genome shotgun (WGS) entry which is preliminary data.</text>
</comment>
<name>A0ACD3Q5N0_LARCR</name>
<protein>
    <submittedName>
        <fullName evidence="1">Uncharacterized protein</fullName>
    </submittedName>
</protein>
<accession>A0ACD3Q5N0</accession>
<sequence>MLGMCRGRRKFLAASLALLFIPALTWLYLAVGSFQVKPLPLSPLEAQSSAPVGGAGERQALELRVRAVEEENRALRRELSRPPRSPSARLPSGGHRGNQSRTHSEEGTGDNEGQKAAAVGNSSDCVQQPAVDKCETIHVAIVCAGYNASRDVVTLVKSVLFHRRNPLHFHFITDSIAQQILSSLFHTWMVPAVRVDFYDADELKSEVSWIPNKHYSGIYGLMKLVLTKTLPSDLQRVIVLDTDITFATDIAELWAVFHKFKGETEMCDMMSHPSLLQPVCHSVTLSSTEADGNHHEPFCLNLILTNASLLILPFKKAFRHCWTNILLSTVRQAGVERRTQSPVSRCWVWWRTRVTGTWGTCGRTIDLGRLWEEASTLLSDHTRSEKCYKDVSDLKVIHWNSPKKLRVKNKHVEFFRNLYLTFLEYDGNLLRRELFGCPSEADHNSENLQKTLSELDEDDPCYEFRRERFTVHRTHLYFLHYEYEPSSDNTDVTLVAQLSMDRLQMLEAICKHWEGPISLALYLSDAEAQQFLRYAQGSEVLMSRGNVGYHIVYKEGQFYPVNLLRNVAMRQVNTPYMFLSDIDFLPMYGLYEYLRKSVVQLDMANTKKALVVPAFETLRYRLSYPKSKAELLSQLDMGTLFTFRYHVWTKGHAPTNFAKWRTATTPYRVQWEADFEPYVMVRRDSPEYDRRFVGFGWNKVAHIMELDAQEYEFVVLPNAYMIHMPHAPSFDITKFRSNKQYRVCLKTLKEEFQQNMSRRYGFAALKYMTAENNS</sequence>
<evidence type="ECO:0000313" key="2">
    <source>
        <dbReference type="Proteomes" id="UP000793456"/>
    </source>
</evidence>
<evidence type="ECO:0000313" key="1">
    <source>
        <dbReference type="EMBL" id="TMS02511.1"/>
    </source>
</evidence>
<organism evidence="1 2">
    <name type="scientific">Larimichthys crocea</name>
    <name type="common">Large yellow croaker</name>
    <name type="synonym">Pseudosciaena crocea</name>
    <dbReference type="NCBI Taxonomy" id="215358"/>
    <lineage>
        <taxon>Eukaryota</taxon>
        <taxon>Metazoa</taxon>
        <taxon>Chordata</taxon>
        <taxon>Craniata</taxon>
        <taxon>Vertebrata</taxon>
        <taxon>Euteleostomi</taxon>
        <taxon>Actinopterygii</taxon>
        <taxon>Neopterygii</taxon>
        <taxon>Teleostei</taxon>
        <taxon>Neoteleostei</taxon>
        <taxon>Acanthomorphata</taxon>
        <taxon>Eupercaria</taxon>
        <taxon>Sciaenidae</taxon>
        <taxon>Larimichthys</taxon>
    </lineage>
</organism>
<proteinExistence type="predicted"/>
<reference evidence="1" key="1">
    <citation type="submission" date="2018-11" db="EMBL/GenBank/DDBJ databases">
        <title>The sequence and de novo assembly of Larimichthys crocea genome using PacBio and Hi-C technologies.</title>
        <authorList>
            <person name="Xu P."/>
            <person name="Chen B."/>
            <person name="Zhou Z."/>
            <person name="Ke Q."/>
            <person name="Wu Y."/>
            <person name="Bai H."/>
            <person name="Pu F."/>
        </authorList>
    </citation>
    <scope>NUCLEOTIDE SEQUENCE</scope>
    <source>
        <tissue evidence="1">Muscle</tissue>
    </source>
</reference>